<dbReference type="EMBL" id="JBHTBR010000004">
    <property type="protein sequence ID" value="MFC7291546.1"/>
    <property type="molecule type" value="Genomic_DNA"/>
</dbReference>
<dbReference type="Pfam" id="PF00107">
    <property type="entry name" value="ADH_zinc_N"/>
    <property type="match status" value="1"/>
</dbReference>
<evidence type="ECO:0000256" key="2">
    <source>
        <dbReference type="ARBA" id="ARBA00023002"/>
    </source>
</evidence>
<reference evidence="5" key="1">
    <citation type="journal article" date="2019" name="Int. J. Syst. Evol. Microbiol.">
        <title>The Global Catalogue of Microorganisms (GCM) 10K type strain sequencing project: providing services to taxonomists for standard genome sequencing and annotation.</title>
        <authorList>
            <consortium name="The Broad Institute Genomics Platform"/>
            <consortium name="The Broad Institute Genome Sequencing Center for Infectious Disease"/>
            <person name="Wu L."/>
            <person name="Ma J."/>
        </authorList>
    </citation>
    <scope>NUCLEOTIDE SEQUENCE [LARGE SCALE GENOMIC DNA]</scope>
    <source>
        <strain evidence="5">CCUG 51308</strain>
    </source>
</reference>
<dbReference type="PANTHER" id="PTHR48106">
    <property type="entry name" value="QUINONE OXIDOREDUCTASE PIG3-RELATED"/>
    <property type="match status" value="1"/>
</dbReference>
<gene>
    <name evidence="4" type="ORF">ACFQS8_07960</name>
</gene>
<keyword evidence="5" id="KW-1185">Reference proteome</keyword>
<dbReference type="InterPro" id="IPR036291">
    <property type="entry name" value="NAD(P)-bd_dom_sf"/>
</dbReference>
<evidence type="ECO:0000313" key="5">
    <source>
        <dbReference type="Proteomes" id="UP001596492"/>
    </source>
</evidence>
<keyword evidence="2" id="KW-0560">Oxidoreductase</keyword>
<dbReference type="Pfam" id="PF08240">
    <property type="entry name" value="ADH_N"/>
    <property type="match status" value="1"/>
</dbReference>
<evidence type="ECO:0000313" key="4">
    <source>
        <dbReference type="EMBL" id="MFC7291546.1"/>
    </source>
</evidence>
<keyword evidence="1" id="KW-0521">NADP</keyword>
<dbReference type="Proteomes" id="UP001596492">
    <property type="component" value="Unassembled WGS sequence"/>
</dbReference>
<protein>
    <submittedName>
        <fullName evidence="4">Zinc-binding dehydrogenase</fullName>
    </submittedName>
</protein>
<name>A0ABW2IK69_9PROT</name>
<organism evidence="4 5">
    <name type="scientific">Hirschia litorea</name>
    <dbReference type="NCBI Taxonomy" id="1199156"/>
    <lineage>
        <taxon>Bacteria</taxon>
        <taxon>Pseudomonadati</taxon>
        <taxon>Pseudomonadota</taxon>
        <taxon>Alphaproteobacteria</taxon>
        <taxon>Hyphomonadales</taxon>
        <taxon>Hyphomonadaceae</taxon>
        <taxon>Hirschia</taxon>
    </lineage>
</organism>
<dbReference type="SMART" id="SM00829">
    <property type="entry name" value="PKS_ER"/>
    <property type="match status" value="1"/>
</dbReference>
<dbReference type="InterPro" id="IPR011032">
    <property type="entry name" value="GroES-like_sf"/>
</dbReference>
<dbReference type="Gene3D" id="3.90.180.10">
    <property type="entry name" value="Medium-chain alcohol dehydrogenases, catalytic domain"/>
    <property type="match status" value="1"/>
</dbReference>
<sequence>MNTDTHTLPASYLQMHSTVTQDGQLRVGLGQMPIPTPKDNEVLIRIEAAPINPSDQAVMFGWASMQEAKTTGEGANTVLTAPVSPEGMKAMKARIGQALPLGNEGAGTVVAAGSSEYAQSLMGKTVAALSGQMYAQYVVVDAHACLPLQDGHTAKDGASSFVNPLTALSMVETMRMEGHTALVHTAAASNLGQMLNRICIQDGVDLVNIVRKQEQVDILKDLGAKYIVNSSDDNFIENLTDAIHATGATIAFDATGGGTLASSILTAMEAAAARTPGAYSVYGSIKHKQVYLYGGLDTSPTILSRSYGMAWGVGGWLLPNFLAKAGEEVNTRLRTRVAKELKTTFASRYTQELTLTEALQTSHVSDYISKATGEKFLLTPHK</sequence>
<dbReference type="RefSeq" id="WP_382166778.1">
    <property type="nucleotide sequence ID" value="NZ_JBHTBR010000004.1"/>
</dbReference>
<dbReference type="InterPro" id="IPR013154">
    <property type="entry name" value="ADH-like_N"/>
</dbReference>
<feature type="domain" description="Enoyl reductase (ER)" evidence="3">
    <location>
        <begin position="23"/>
        <end position="378"/>
    </location>
</feature>
<dbReference type="Gene3D" id="3.40.50.720">
    <property type="entry name" value="NAD(P)-binding Rossmann-like Domain"/>
    <property type="match status" value="1"/>
</dbReference>
<dbReference type="CDD" id="cd08291">
    <property type="entry name" value="ETR_like_1"/>
    <property type="match status" value="1"/>
</dbReference>
<dbReference type="PANTHER" id="PTHR48106:SF18">
    <property type="entry name" value="QUINONE OXIDOREDUCTASE PIG3"/>
    <property type="match status" value="1"/>
</dbReference>
<comment type="caution">
    <text evidence="4">The sequence shown here is derived from an EMBL/GenBank/DDBJ whole genome shotgun (WGS) entry which is preliminary data.</text>
</comment>
<proteinExistence type="predicted"/>
<evidence type="ECO:0000256" key="1">
    <source>
        <dbReference type="ARBA" id="ARBA00022857"/>
    </source>
</evidence>
<dbReference type="InterPro" id="IPR013149">
    <property type="entry name" value="ADH-like_C"/>
</dbReference>
<accession>A0ABW2IK69</accession>
<evidence type="ECO:0000259" key="3">
    <source>
        <dbReference type="SMART" id="SM00829"/>
    </source>
</evidence>
<dbReference type="SUPFAM" id="SSF50129">
    <property type="entry name" value="GroES-like"/>
    <property type="match status" value="1"/>
</dbReference>
<dbReference type="SUPFAM" id="SSF51735">
    <property type="entry name" value="NAD(P)-binding Rossmann-fold domains"/>
    <property type="match status" value="1"/>
</dbReference>
<dbReference type="InterPro" id="IPR020843">
    <property type="entry name" value="ER"/>
</dbReference>